<dbReference type="InterPro" id="IPR036397">
    <property type="entry name" value="RNaseH_sf"/>
</dbReference>
<protein>
    <recommendedName>
        <fullName evidence="1">RNase H type-1 domain-containing protein</fullName>
    </recommendedName>
</protein>
<dbReference type="PANTHER" id="PTHR47723:SF13">
    <property type="entry name" value="PUTATIVE-RELATED"/>
    <property type="match status" value="1"/>
</dbReference>
<comment type="caution">
    <text evidence="2">The sequence shown here is derived from an EMBL/GenBank/DDBJ whole genome shotgun (WGS) entry which is preliminary data.</text>
</comment>
<dbReference type="Gene3D" id="3.30.420.10">
    <property type="entry name" value="Ribonuclease H-like superfamily/Ribonuclease H"/>
    <property type="match status" value="1"/>
</dbReference>
<dbReference type="InterPro" id="IPR002156">
    <property type="entry name" value="RNaseH_domain"/>
</dbReference>
<reference evidence="2" key="1">
    <citation type="submission" date="2022-08" db="EMBL/GenBank/DDBJ databases">
        <authorList>
            <person name="Gutierrez-Valencia J."/>
        </authorList>
    </citation>
    <scope>NUCLEOTIDE SEQUENCE</scope>
</reference>
<dbReference type="CDD" id="cd06222">
    <property type="entry name" value="RNase_H_like"/>
    <property type="match status" value="1"/>
</dbReference>
<dbReference type="PROSITE" id="PS50879">
    <property type="entry name" value="RNASE_H_1"/>
    <property type="match status" value="1"/>
</dbReference>
<organism evidence="2 3">
    <name type="scientific">Linum tenue</name>
    <dbReference type="NCBI Taxonomy" id="586396"/>
    <lineage>
        <taxon>Eukaryota</taxon>
        <taxon>Viridiplantae</taxon>
        <taxon>Streptophyta</taxon>
        <taxon>Embryophyta</taxon>
        <taxon>Tracheophyta</taxon>
        <taxon>Spermatophyta</taxon>
        <taxon>Magnoliopsida</taxon>
        <taxon>eudicotyledons</taxon>
        <taxon>Gunneridae</taxon>
        <taxon>Pentapetalae</taxon>
        <taxon>rosids</taxon>
        <taxon>fabids</taxon>
        <taxon>Malpighiales</taxon>
        <taxon>Linaceae</taxon>
        <taxon>Linum</taxon>
    </lineage>
</organism>
<proteinExistence type="predicted"/>
<dbReference type="AlphaFoldDB" id="A0AAV0J3U8"/>
<sequence>MEKTVFEGGGTHERRLISWQPPPQDWVCLNTDGSVTHSPSSTAVGGIVRGNDGRFVRAFTMNLGGGSITRAELAGIVQGLKLAWELGARKVILQTDSLIEKTLIETASHHHPHFFAIAEIWRWLQLPWQVRIDHVFREGNYFADYLASIGHNYPIGVHVFDTTSSALA</sequence>
<dbReference type="EMBL" id="CAMGYJ010000004">
    <property type="protein sequence ID" value="CAI0403559.1"/>
    <property type="molecule type" value="Genomic_DNA"/>
</dbReference>
<dbReference type="PANTHER" id="PTHR47723">
    <property type="entry name" value="OS05G0353850 PROTEIN"/>
    <property type="match status" value="1"/>
</dbReference>
<dbReference type="GO" id="GO:0004523">
    <property type="term" value="F:RNA-DNA hybrid ribonuclease activity"/>
    <property type="evidence" value="ECO:0007669"/>
    <property type="project" value="InterPro"/>
</dbReference>
<name>A0AAV0J3U8_9ROSI</name>
<dbReference type="InterPro" id="IPR044730">
    <property type="entry name" value="RNase_H-like_dom_plant"/>
</dbReference>
<dbReference type="InterPro" id="IPR053151">
    <property type="entry name" value="RNase_H-like"/>
</dbReference>
<dbReference type="Pfam" id="PF13456">
    <property type="entry name" value="RVT_3"/>
    <property type="match status" value="1"/>
</dbReference>
<evidence type="ECO:0000313" key="3">
    <source>
        <dbReference type="Proteomes" id="UP001154282"/>
    </source>
</evidence>
<feature type="domain" description="RNase H type-1" evidence="1">
    <location>
        <begin position="23"/>
        <end position="152"/>
    </location>
</feature>
<dbReference type="GO" id="GO:0003676">
    <property type="term" value="F:nucleic acid binding"/>
    <property type="evidence" value="ECO:0007669"/>
    <property type="project" value="InterPro"/>
</dbReference>
<dbReference type="InterPro" id="IPR012337">
    <property type="entry name" value="RNaseH-like_sf"/>
</dbReference>
<dbReference type="SUPFAM" id="SSF53098">
    <property type="entry name" value="Ribonuclease H-like"/>
    <property type="match status" value="1"/>
</dbReference>
<gene>
    <name evidence="2" type="ORF">LITE_LOCUS12093</name>
</gene>
<evidence type="ECO:0000259" key="1">
    <source>
        <dbReference type="PROSITE" id="PS50879"/>
    </source>
</evidence>
<dbReference type="Proteomes" id="UP001154282">
    <property type="component" value="Unassembled WGS sequence"/>
</dbReference>
<accession>A0AAV0J3U8</accession>
<keyword evidence="3" id="KW-1185">Reference proteome</keyword>
<evidence type="ECO:0000313" key="2">
    <source>
        <dbReference type="EMBL" id="CAI0403559.1"/>
    </source>
</evidence>